<accession>A0AAV4V2N0</accession>
<reference evidence="1 2" key="1">
    <citation type="submission" date="2021-06" db="EMBL/GenBank/DDBJ databases">
        <title>Caerostris extrusa draft genome.</title>
        <authorList>
            <person name="Kono N."/>
            <person name="Arakawa K."/>
        </authorList>
    </citation>
    <scope>NUCLEOTIDE SEQUENCE [LARGE SCALE GENOMIC DNA]</scope>
</reference>
<dbReference type="EMBL" id="BPLR01013887">
    <property type="protein sequence ID" value="GIY64491.1"/>
    <property type="molecule type" value="Genomic_DNA"/>
</dbReference>
<proteinExistence type="predicted"/>
<sequence length="81" mass="9193">MSGSFTRRSTSTNEIDRKAMCFCQGSAPSIIRCECPYAVKVCSVEDRPPLRERIEYEASVRGGEVLVDRSGRRDATEWEIF</sequence>
<protein>
    <submittedName>
        <fullName evidence="1">Uncharacterized protein</fullName>
    </submittedName>
</protein>
<evidence type="ECO:0000313" key="1">
    <source>
        <dbReference type="EMBL" id="GIY64491.1"/>
    </source>
</evidence>
<comment type="caution">
    <text evidence="1">The sequence shown here is derived from an EMBL/GenBank/DDBJ whole genome shotgun (WGS) entry which is preliminary data.</text>
</comment>
<dbReference type="AlphaFoldDB" id="A0AAV4V2N0"/>
<organism evidence="1 2">
    <name type="scientific">Caerostris extrusa</name>
    <name type="common">Bark spider</name>
    <name type="synonym">Caerostris bankana</name>
    <dbReference type="NCBI Taxonomy" id="172846"/>
    <lineage>
        <taxon>Eukaryota</taxon>
        <taxon>Metazoa</taxon>
        <taxon>Ecdysozoa</taxon>
        <taxon>Arthropoda</taxon>
        <taxon>Chelicerata</taxon>
        <taxon>Arachnida</taxon>
        <taxon>Araneae</taxon>
        <taxon>Araneomorphae</taxon>
        <taxon>Entelegynae</taxon>
        <taxon>Araneoidea</taxon>
        <taxon>Araneidae</taxon>
        <taxon>Caerostris</taxon>
    </lineage>
</organism>
<gene>
    <name evidence="1" type="ORF">CEXT_403451</name>
</gene>
<evidence type="ECO:0000313" key="2">
    <source>
        <dbReference type="Proteomes" id="UP001054945"/>
    </source>
</evidence>
<name>A0AAV4V2N0_CAEEX</name>
<keyword evidence="2" id="KW-1185">Reference proteome</keyword>
<dbReference type="Proteomes" id="UP001054945">
    <property type="component" value="Unassembled WGS sequence"/>
</dbReference>